<protein>
    <submittedName>
        <fullName evidence="3">Nickel and cobalt resistance protein CnrA</fullName>
    </submittedName>
</protein>
<comment type="caution">
    <text evidence="3">The sequence shown here is derived from an EMBL/GenBank/DDBJ whole genome shotgun (WGS) entry which is preliminary data.</text>
</comment>
<dbReference type="GO" id="GO:0042910">
    <property type="term" value="F:xenobiotic transmembrane transporter activity"/>
    <property type="evidence" value="ECO:0007669"/>
    <property type="project" value="TreeGrafter"/>
</dbReference>
<dbReference type="PANTHER" id="PTHR32063:SF4">
    <property type="entry name" value="SLR6043 PROTEIN"/>
    <property type="match status" value="1"/>
</dbReference>
<dbReference type="Gene3D" id="3.30.70.1440">
    <property type="entry name" value="Multidrug efflux transporter AcrB pore domain"/>
    <property type="match status" value="1"/>
</dbReference>
<dbReference type="AlphaFoldDB" id="A0AAV4ZQN1"/>
<reference evidence="3" key="2">
    <citation type="submission" date="2021-08" db="EMBL/GenBank/DDBJ databases">
        <authorList>
            <person name="Tani A."/>
            <person name="Ola A."/>
            <person name="Ogura Y."/>
            <person name="Katsura K."/>
            <person name="Hayashi T."/>
        </authorList>
    </citation>
    <scope>NUCLEOTIDE SEQUENCE</scope>
    <source>
        <strain evidence="3">DSM 16372</strain>
    </source>
</reference>
<dbReference type="InterPro" id="IPR027463">
    <property type="entry name" value="AcrB_DN_DC_subdom"/>
</dbReference>
<dbReference type="SUPFAM" id="SSF82866">
    <property type="entry name" value="Multidrug efflux transporter AcrB transmembrane domain"/>
    <property type="match status" value="1"/>
</dbReference>
<feature type="transmembrane region" description="Helical" evidence="2">
    <location>
        <begin position="144"/>
        <end position="161"/>
    </location>
</feature>
<name>A0AAV4ZQN1_9HYPH</name>
<feature type="transmembrane region" description="Helical" evidence="2">
    <location>
        <begin position="197"/>
        <end position="215"/>
    </location>
</feature>
<evidence type="ECO:0000313" key="4">
    <source>
        <dbReference type="Proteomes" id="UP001055247"/>
    </source>
</evidence>
<dbReference type="Gene3D" id="3.30.2090.10">
    <property type="entry name" value="Multidrug efflux transporter AcrB TolC docking domain, DN and DC subdomains"/>
    <property type="match status" value="1"/>
</dbReference>
<dbReference type="Pfam" id="PF00873">
    <property type="entry name" value="ACR_tran"/>
    <property type="match status" value="1"/>
</dbReference>
<dbReference type="Proteomes" id="UP001055247">
    <property type="component" value="Unassembled WGS sequence"/>
</dbReference>
<gene>
    <name evidence="3" type="primary">cnrA_2</name>
    <name evidence="3" type="ORF">BHAOGJBA_4402</name>
</gene>
<evidence type="ECO:0000256" key="2">
    <source>
        <dbReference type="SAM" id="Phobius"/>
    </source>
</evidence>
<evidence type="ECO:0000256" key="1">
    <source>
        <dbReference type="SAM" id="MobiDB-lite"/>
    </source>
</evidence>
<dbReference type="SUPFAM" id="SSF82714">
    <property type="entry name" value="Multidrug efflux transporter AcrB TolC docking domain, DN and DC subdomains"/>
    <property type="match status" value="1"/>
</dbReference>
<keyword evidence="2" id="KW-1133">Transmembrane helix</keyword>
<feature type="transmembrane region" description="Helical" evidence="2">
    <location>
        <begin position="276"/>
        <end position="301"/>
    </location>
</feature>
<feature type="transmembrane region" description="Helical" evidence="2">
    <location>
        <begin position="245"/>
        <end position="264"/>
    </location>
</feature>
<dbReference type="EMBL" id="BPQO01000021">
    <property type="protein sequence ID" value="GJD90859.1"/>
    <property type="molecule type" value="Genomic_DNA"/>
</dbReference>
<reference evidence="3" key="1">
    <citation type="journal article" date="2016" name="Front. Microbiol.">
        <title>Genome Sequence of the Piezophilic, Mesophilic Sulfate-Reducing Bacterium Desulfovibrio indicus J2T.</title>
        <authorList>
            <person name="Cao J."/>
            <person name="Maignien L."/>
            <person name="Shao Z."/>
            <person name="Alain K."/>
            <person name="Jebbar M."/>
        </authorList>
    </citation>
    <scope>NUCLEOTIDE SEQUENCE</scope>
    <source>
        <strain evidence="3">DSM 16372</strain>
    </source>
</reference>
<sequence length="335" mass="35770">MRVDYTRAALYGVQPAAVVEQISRLSNGRVVSTVVDGVRRFDVVLRLAENRRTTTGLGDLLLETPSGWVPARQVADIRETDGPNQILRENARRRIVVQANTTAGTDMATVVAAIREAVAKEPMPPGFFTSLEGTFQAQEEASRTIAALSALSLALVFAILFSRYRSAALALIIMGNVPLALIGSVAALWLVGQPLSVASMIGFITLTGIAARNGILKISHYLNLSLHEGMPFGPDLVVRGSLERLTPVLMTALSAGVALVPLLYDAASPGKEILHPVAVTIFGGLVSATLLDTFLTPVLFLRFGRKPLERLHALHAEAPADPSPDGARPRPAEAY</sequence>
<dbReference type="PANTHER" id="PTHR32063">
    <property type="match status" value="1"/>
</dbReference>
<accession>A0AAV4ZQN1</accession>
<feature type="transmembrane region" description="Helical" evidence="2">
    <location>
        <begin position="168"/>
        <end position="191"/>
    </location>
</feature>
<keyword evidence="2" id="KW-0472">Membrane</keyword>
<proteinExistence type="predicted"/>
<evidence type="ECO:0000313" key="3">
    <source>
        <dbReference type="EMBL" id="GJD90859.1"/>
    </source>
</evidence>
<dbReference type="Gene3D" id="1.20.1640.10">
    <property type="entry name" value="Multidrug efflux transporter AcrB transmembrane domain"/>
    <property type="match status" value="1"/>
</dbReference>
<organism evidence="3 4">
    <name type="scientific">Methylobacterium hispanicum</name>
    <dbReference type="NCBI Taxonomy" id="270350"/>
    <lineage>
        <taxon>Bacteria</taxon>
        <taxon>Pseudomonadati</taxon>
        <taxon>Pseudomonadota</taxon>
        <taxon>Alphaproteobacteria</taxon>
        <taxon>Hyphomicrobiales</taxon>
        <taxon>Methylobacteriaceae</taxon>
        <taxon>Methylobacterium</taxon>
    </lineage>
</organism>
<feature type="region of interest" description="Disordered" evidence="1">
    <location>
        <begin position="315"/>
        <end position="335"/>
    </location>
</feature>
<dbReference type="InterPro" id="IPR001036">
    <property type="entry name" value="Acrflvin-R"/>
</dbReference>
<keyword evidence="2" id="KW-0812">Transmembrane</keyword>
<dbReference type="GO" id="GO:0005886">
    <property type="term" value="C:plasma membrane"/>
    <property type="evidence" value="ECO:0007669"/>
    <property type="project" value="TreeGrafter"/>
</dbReference>
<keyword evidence="4" id="KW-1185">Reference proteome</keyword>